<reference evidence="3 4" key="1">
    <citation type="submission" date="2018-10" db="EMBL/GenBank/DDBJ databases">
        <title>Tessaracoccus antarcticuss sp. nov., isolated from sediment.</title>
        <authorList>
            <person name="Zhou L.Y."/>
            <person name="Du Z.J."/>
        </authorList>
    </citation>
    <scope>NUCLEOTIDE SEQUENCE [LARGE SCALE GENOMIC DNA]</scope>
    <source>
        <strain evidence="3 4">JDX10</strain>
    </source>
</reference>
<keyword evidence="2" id="KW-0812">Transmembrane</keyword>
<proteinExistence type="predicted"/>
<feature type="region of interest" description="Disordered" evidence="1">
    <location>
        <begin position="13"/>
        <end position="114"/>
    </location>
</feature>
<keyword evidence="4" id="KW-1185">Reference proteome</keyword>
<feature type="compositionally biased region" description="Basic and acidic residues" evidence="1">
    <location>
        <begin position="101"/>
        <end position="114"/>
    </location>
</feature>
<feature type="compositionally biased region" description="Polar residues" evidence="1">
    <location>
        <begin position="30"/>
        <end position="40"/>
    </location>
</feature>
<keyword evidence="2" id="KW-0472">Membrane</keyword>
<accession>A0A3M0G697</accession>
<dbReference type="OrthoDB" id="5194448at2"/>
<sequence>MFLEGHPVGLFRPYERKAADAPGTAPQEKATGSSRISSLTPKGEKRAVATATSPATAPTVEAPAGPRVVTRTPQKKEGATPTRRQAEADRMQRLHPNLSKSEQRRADRDSRYKSRVDTWDKVENSPERTLLRDYIDVRWTITEFMLPAMLVLMAGVAATTRWLGVSTYLALGLWVLLGLSFINTAVMWSGFKKVLAQRVPNASKRGLLMYMFNRSLMIRRFRRPGPRVARGASI</sequence>
<dbReference type="Proteomes" id="UP000275256">
    <property type="component" value="Unassembled WGS sequence"/>
</dbReference>
<evidence type="ECO:0000313" key="4">
    <source>
        <dbReference type="Proteomes" id="UP000275256"/>
    </source>
</evidence>
<dbReference type="RefSeq" id="WP_121901116.1">
    <property type="nucleotide sequence ID" value="NZ_REFW01000002.1"/>
</dbReference>
<keyword evidence="2" id="KW-1133">Transmembrane helix</keyword>
<dbReference type="Pfam" id="PF11241">
    <property type="entry name" value="DUF3043"/>
    <property type="match status" value="1"/>
</dbReference>
<comment type="caution">
    <text evidence="3">The sequence shown here is derived from an EMBL/GenBank/DDBJ whole genome shotgun (WGS) entry which is preliminary data.</text>
</comment>
<dbReference type="AlphaFoldDB" id="A0A3M0G697"/>
<feature type="compositionally biased region" description="Basic and acidic residues" evidence="1">
    <location>
        <begin position="74"/>
        <end position="92"/>
    </location>
</feature>
<feature type="compositionally biased region" description="Low complexity" evidence="1">
    <location>
        <begin position="48"/>
        <end position="66"/>
    </location>
</feature>
<dbReference type="InterPro" id="IPR021403">
    <property type="entry name" value="DUF3043"/>
</dbReference>
<evidence type="ECO:0000256" key="1">
    <source>
        <dbReference type="SAM" id="MobiDB-lite"/>
    </source>
</evidence>
<protein>
    <submittedName>
        <fullName evidence="3">DUF3043 domain-containing protein</fullName>
    </submittedName>
</protein>
<gene>
    <name evidence="3" type="ORF">EAX62_07635</name>
</gene>
<feature type="transmembrane region" description="Helical" evidence="2">
    <location>
        <begin position="144"/>
        <end position="163"/>
    </location>
</feature>
<organism evidence="3 4">
    <name type="scientific">Tessaracoccus antarcticus</name>
    <dbReference type="NCBI Taxonomy" id="2479848"/>
    <lineage>
        <taxon>Bacteria</taxon>
        <taxon>Bacillati</taxon>
        <taxon>Actinomycetota</taxon>
        <taxon>Actinomycetes</taxon>
        <taxon>Propionibacteriales</taxon>
        <taxon>Propionibacteriaceae</taxon>
        <taxon>Tessaracoccus</taxon>
    </lineage>
</organism>
<name>A0A3M0G697_9ACTN</name>
<dbReference type="EMBL" id="REFW01000002">
    <property type="protein sequence ID" value="RMB59637.1"/>
    <property type="molecule type" value="Genomic_DNA"/>
</dbReference>
<evidence type="ECO:0000256" key="2">
    <source>
        <dbReference type="SAM" id="Phobius"/>
    </source>
</evidence>
<evidence type="ECO:0000313" key="3">
    <source>
        <dbReference type="EMBL" id="RMB59637.1"/>
    </source>
</evidence>
<feature type="transmembrane region" description="Helical" evidence="2">
    <location>
        <begin position="169"/>
        <end position="188"/>
    </location>
</feature>